<protein>
    <submittedName>
        <fullName evidence="1">Uncharacterized protein</fullName>
    </submittedName>
</protein>
<evidence type="ECO:0000313" key="2">
    <source>
        <dbReference type="Proteomes" id="UP000029448"/>
    </source>
</evidence>
<dbReference type="STRING" id="104102.AtDm6_0120"/>
<sequence length="77" mass="8882">MEDGKWQGERGEEMAAQMDQHTTQNAAWLLPLGLRADEKKVMCFKEVKGNKGFPLTSISLWLYSRNFVGDLYQFQIV</sequence>
<accession>A0A094Z0L5</accession>
<gene>
    <name evidence="1" type="ORF">AtDm6_0120</name>
</gene>
<reference evidence="1 2" key="1">
    <citation type="submission" date="2014-06" db="EMBL/GenBank/DDBJ databases">
        <title>Functional and comparative genomic analyses of the Drosophila gut microbiota identify candidate symbiosis factors.</title>
        <authorList>
            <person name="Newell P.D."/>
            <person name="Chaston J.M."/>
            <person name="Douglas A.E."/>
        </authorList>
    </citation>
    <scope>NUCLEOTIDE SEQUENCE [LARGE SCALE GENOMIC DNA]</scope>
    <source>
        <strain evidence="1 2">DmCS_006</strain>
    </source>
</reference>
<dbReference type="AlphaFoldDB" id="A0A094Z0L5"/>
<evidence type="ECO:0000313" key="1">
    <source>
        <dbReference type="EMBL" id="KGB26494.1"/>
    </source>
</evidence>
<organism evidence="1 2">
    <name type="scientific">Acetobacter tropicalis</name>
    <dbReference type="NCBI Taxonomy" id="104102"/>
    <lineage>
        <taxon>Bacteria</taxon>
        <taxon>Pseudomonadati</taxon>
        <taxon>Pseudomonadota</taxon>
        <taxon>Alphaproteobacteria</taxon>
        <taxon>Acetobacterales</taxon>
        <taxon>Acetobacteraceae</taxon>
        <taxon>Acetobacter</taxon>
    </lineage>
</organism>
<dbReference type="EMBL" id="JOKM01000006">
    <property type="protein sequence ID" value="KGB26494.1"/>
    <property type="molecule type" value="Genomic_DNA"/>
</dbReference>
<comment type="caution">
    <text evidence="1">The sequence shown here is derived from an EMBL/GenBank/DDBJ whole genome shotgun (WGS) entry which is preliminary data.</text>
</comment>
<dbReference type="Proteomes" id="UP000029448">
    <property type="component" value="Unassembled WGS sequence"/>
</dbReference>
<proteinExistence type="predicted"/>
<dbReference type="PATRIC" id="fig|104102.7.peg.118"/>
<name>A0A094Z0L5_9PROT</name>
<keyword evidence="2" id="KW-1185">Reference proteome</keyword>